<feature type="region of interest" description="Disordered" evidence="1">
    <location>
        <begin position="339"/>
        <end position="382"/>
    </location>
</feature>
<reference evidence="3 4" key="1">
    <citation type="submission" date="2024-06" db="EMBL/GenBank/DDBJ databases">
        <title>The Natural Products Discovery Center: Release of the First 8490 Sequenced Strains for Exploring Actinobacteria Biosynthetic Diversity.</title>
        <authorList>
            <person name="Kalkreuter E."/>
            <person name="Kautsar S.A."/>
            <person name="Yang D."/>
            <person name="Bader C.D."/>
            <person name="Teijaro C.N."/>
            <person name="Fluegel L."/>
            <person name="Davis C.M."/>
            <person name="Simpson J.R."/>
            <person name="Lauterbach L."/>
            <person name="Steele A.D."/>
            <person name="Gui C."/>
            <person name="Meng S."/>
            <person name="Li G."/>
            <person name="Viehrig K."/>
            <person name="Ye F."/>
            <person name="Su P."/>
            <person name="Kiefer A.F."/>
            <person name="Nichols A."/>
            <person name="Cepeda A.J."/>
            <person name="Yan W."/>
            <person name="Fan B."/>
            <person name="Jiang Y."/>
            <person name="Adhikari A."/>
            <person name="Zheng C.-J."/>
            <person name="Schuster L."/>
            <person name="Cowan T.M."/>
            <person name="Smanski M.J."/>
            <person name="Chevrette M.G."/>
            <person name="De Carvalho L.P.S."/>
            <person name="Shen B."/>
        </authorList>
    </citation>
    <scope>NUCLEOTIDE SEQUENCE [LARGE SCALE GENOMIC DNA]</scope>
    <source>
        <strain evidence="3 4">NPDC000234</strain>
    </source>
</reference>
<evidence type="ECO:0000256" key="1">
    <source>
        <dbReference type="SAM" id="MobiDB-lite"/>
    </source>
</evidence>
<sequence length="382" mass="38684">MSESILQDKNWDPNPVYELGNALIDFGDFLDEQAARMTSAEFDLNLGAWQGDAEMYMTQAFADQREAVMNIIEEFWDTGEMINYYAMLRTEQEATLAKQSLSELIAGIVGVLLGALLFVAPELLGLLGAAAGLLAEVGGMMGSIFTFLVNVGKSVGQFVGSAAAAVGETLPDWVVTMAGVTGNVARFGIEFMGVNAASVAAGNAAAGLQTTAQQLIPVPTSLEQIPGFISDLVLWGGIGVAVASAAKGLVNVAREKLDVLKADMNVGDVNVGAGDVGTSVGNSSTGTGTGTGTGLTLPSSVTSVSSVSGTIADSSKGLTKSDLTLSSDIEVNSAVTQTLTGTTARTSADTTPARGAAPAPAQGTSNPGGVRPAAGGGAGRTH</sequence>
<evidence type="ECO:0000313" key="4">
    <source>
        <dbReference type="Proteomes" id="UP001474181"/>
    </source>
</evidence>
<keyword evidence="2" id="KW-1133">Transmembrane helix</keyword>
<keyword evidence="2" id="KW-0472">Membrane</keyword>
<dbReference type="Proteomes" id="UP001474181">
    <property type="component" value="Unassembled WGS sequence"/>
</dbReference>
<keyword evidence="4" id="KW-1185">Reference proteome</keyword>
<feature type="region of interest" description="Disordered" evidence="1">
    <location>
        <begin position="279"/>
        <end position="298"/>
    </location>
</feature>
<evidence type="ECO:0008006" key="5">
    <source>
        <dbReference type="Google" id="ProtNLM"/>
    </source>
</evidence>
<feature type="transmembrane region" description="Helical" evidence="2">
    <location>
        <begin position="101"/>
        <end position="120"/>
    </location>
</feature>
<feature type="transmembrane region" description="Helical" evidence="2">
    <location>
        <begin position="126"/>
        <end position="149"/>
    </location>
</feature>
<dbReference type="EMBL" id="JBEPEK010000594">
    <property type="protein sequence ID" value="MER7186447.1"/>
    <property type="molecule type" value="Genomic_DNA"/>
</dbReference>
<evidence type="ECO:0000313" key="3">
    <source>
        <dbReference type="EMBL" id="MER7186447.1"/>
    </source>
</evidence>
<protein>
    <recommendedName>
        <fullName evidence="5">Integral membrane protein</fullName>
    </recommendedName>
</protein>
<accession>A0ABV1XBP2</accession>
<feature type="non-terminal residue" evidence="3">
    <location>
        <position position="382"/>
    </location>
</feature>
<organism evidence="3 4">
    <name type="scientific">Streptomyces hyaluromycini</name>
    <dbReference type="NCBI Taxonomy" id="1377993"/>
    <lineage>
        <taxon>Bacteria</taxon>
        <taxon>Bacillati</taxon>
        <taxon>Actinomycetota</taxon>
        <taxon>Actinomycetes</taxon>
        <taxon>Kitasatosporales</taxon>
        <taxon>Streptomycetaceae</taxon>
        <taxon>Streptomyces</taxon>
    </lineage>
</organism>
<evidence type="ECO:0000256" key="2">
    <source>
        <dbReference type="SAM" id="Phobius"/>
    </source>
</evidence>
<gene>
    <name evidence="3" type="ORF">ABT404_44495</name>
</gene>
<name>A0ABV1XBP2_9ACTN</name>
<proteinExistence type="predicted"/>
<keyword evidence="2" id="KW-0812">Transmembrane</keyword>
<comment type="caution">
    <text evidence="3">The sequence shown here is derived from an EMBL/GenBank/DDBJ whole genome shotgun (WGS) entry which is preliminary data.</text>
</comment>
<dbReference type="RefSeq" id="WP_350790131.1">
    <property type="nucleotide sequence ID" value="NZ_JBEPEK010000594.1"/>
</dbReference>
<feature type="compositionally biased region" description="Low complexity" evidence="1">
    <location>
        <begin position="339"/>
        <end position="373"/>
    </location>
</feature>